<feature type="transmembrane region" description="Helical" evidence="1">
    <location>
        <begin position="72"/>
        <end position="88"/>
    </location>
</feature>
<evidence type="ECO:0000313" key="2">
    <source>
        <dbReference type="EMBL" id="SHF83005.1"/>
    </source>
</evidence>
<dbReference type="OrthoDB" id="1369954at2"/>
<protein>
    <submittedName>
        <fullName evidence="2">Uncharacterized protein</fullName>
    </submittedName>
</protein>
<feature type="transmembrane region" description="Helical" evidence="1">
    <location>
        <begin position="50"/>
        <end position="66"/>
    </location>
</feature>
<accession>A0A1M5EUR8</accession>
<dbReference type="STRING" id="1124188.SAMN05444377_12219"/>
<organism evidence="2 3">
    <name type="scientific">Flavobacterium fontis</name>
    <dbReference type="NCBI Taxonomy" id="1124188"/>
    <lineage>
        <taxon>Bacteria</taxon>
        <taxon>Pseudomonadati</taxon>
        <taxon>Bacteroidota</taxon>
        <taxon>Flavobacteriia</taxon>
        <taxon>Flavobacteriales</taxon>
        <taxon>Flavobacteriaceae</taxon>
        <taxon>Flavobacterium</taxon>
    </lineage>
</organism>
<dbReference type="AlphaFoldDB" id="A0A1M5EUR8"/>
<evidence type="ECO:0000313" key="3">
    <source>
        <dbReference type="Proteomes" id="UP000184147"/>
    </source>
</evidence>
<keyword evidence="1" id="KW-0472">Membrane</keyword>
<reference evidence="2 3" key="1">
    <citation type="submission" date="2016-11" db="EMBL/GenBank/DDBJ databases">
        <authorList>
            <person name="Jaros S."/>
            <person name="Januszkiewicz K."/>
            <person name="Wedrychowicz H."/>
        </authorList>
    </citation>
    <scope>NUCLEOTIDE SEQUENCE [LARGE SCALE GENOMIC DNA]</scope>
    <source>
        <strain evidence="2 3">DSM 25660</strain>
    </source>
</reference>
<keyword evidence="3" id="KW-1185">Reference proteome</keyword>
<dbReference type="Proteomes" id="UP000184147">
    <property type="component" value="Unassembled WGS sequence"/>
</dbReference>
<keyword evidence="1" id="KW-1133">Transmembrane helix</keyword>
<proteinExistence type="predicted"/>
<name>A0A1M5EUR8_9FLAO</name>
<sequence length="151" mass="17828">MKDYFKYEKGYLLINEEAFFLTSSGNWSEALSLSEKSFSSRKVNNRRADRMYYFVGLLMVACFYAFYSKKILAGFGGMALLFFVWNYLKNETTARYKIPLQKIIQLNVSEPGKIQFRFYNEMGQEDTEYIQGFEHKGVAFLIENFNKFMES</sequence>
<keyword evidence="1" id="KW-0812">Transmembrane</keyword>
<evidence type="ECO:0000256" key="1">
    <source>
        <dbReference type="SAM" id="Phobius"/>
    </source>
</evidence>
<gene>
    <name evidence="2" type="ORF">SAMN05444377_12219</name>
</gene>
<dbReference type="EMBL" id="FQVQ01000022">
    <property type="protein sequence ID" value="SHF83005.1"/>
    <property type="molecule type" value="Genomic_DNA"/>
</dbReference>
<dbReference type="RefSeq" id="WP_073365404.1">
    <property type="nucleotide sequence ID" value="NZ_FQVQ01000022.1"/>
</dbReference>